<dbReference type="InterPro" id="IPR003791">
    <property type="entry name" value="UPF0178"/>
</dbReference>
<keyword evidence="4" id="KW-1185">Reference proteome</keyword>
<dbReference type="Proteomes" id="UP001646157">
    <property type="component" value="Unassembled WGS sequence"/>
</dbReference>
<dbReference type="RefSeq" id="WP_205168973.1">
    <property type="nucleotide sequence ID" value="NZ_JAFBDZ010000001.1"/>
</dbReference>
<dbReference type="PANTHER" id="PTHR35146:SF1">
    <property type="entry name" value="UPF0178 PROTEIN YAII"/>
    <property type="match status" value="1"/>
</dbReference>
<proteinExistence type="inferred from homology"/>
<organism evidence="3 4">
    <name type="scientific">Rossellomorea pakistanensis</name>
    <dbReference type="NCBI Taxonomy" id="992288"/>
    <lineage>
        <taxon>Bacteria</taxon>
        <taxon>Bacillati</taxon>
        <taxon>Bacillota</taxon>
        <taxon>Bacilli</taxon>
        <taxon>Bacillales</taxon>
        <taxon>Bacillaceae</taxon>
        <taxon>Rossellomorea</taxon>
    </lineage>
</organism>
<dbReference type="HAMAP" id="MF_00489">
    <property type="entry name" value="UPF0178"/>
    <property type="match status" value="1"/>
</dbReference>
<evidence type="ECO:0000313" key="4">
    <source>
        <dbReference type="Proteomes" id="UP001646157"/>
    </source>
</evidence>
<evidence type="ECO:0000313" key="3">
    <source>
        <dbReference type="EMBL" id="MBM7584711.1"/>
    </source>
</evidence>
<dbReference type="CDD" id="cd18720">
    <property type="entry name" value="PIN_YqxD-like"/>
    <property type="match status" value="1"/>
</dbReference>
<comment type="caution">
    <text evidence="3">The sequence shown here is derived from an EMBL/GenBank/DDBJ whole genome shotgun (WGS) entry which is preliminary data.</text>
</comment>
<gene>
    <name evidence="3" type="ORF">JOC86_001248</name>
</gene>
<accession>A0ABS2NAW1</accession>
<dbReference type="EMBL" id="JAFBDZ010000001">
    <property type="protein sequence ID" value="MBM7584711.1"/>
    <property type="molecule type" value="Genomic_DNA"/>
</dbReference>
<protein>
    <recommendedName>
        <fullName evidence="2">UPF0178 protein JOC86_001248</fullName>
    </recommendedName>
</protein>
<sequence length="144" mass="16285">MDADACPVKDEIAEIAKKFHVRVIFVASNAHRQNNPSRGEWVYVDASKEAADLYIMNHVKSGDVVVTQDIGLASLVLPKKVYAISHLGKEYNNETIVTSLDFRYLSAKERRKGNYGKGPKPFKQEDRERFIKKLTEILSNFAGK</sequence>
<evidence type="ECO:0000256" key="2">
    <source>
        <dbReference type="HAMAP-Rule" id="MF_00489"/>
    </source>
</evidence>
<name>A0ABS2NAW1_9BACI</name>
<comment type="similarity">
    <text evidence="1 2">Belongs to the UPF0178 family.</text>
</comment>
<evidence type="ECO:0000256" key="1">
    <source>
        <dbReference type="ARBA" id="ARBA00008522"/>
    </source>
</evidence>
<dbReference type="NCBIfam" id="NF001095">
    <property type="entry name" value="PRK00124.1"/>
    <property type="match status" value="1"/>
</dbReference>
<reference evidence="3 4" key="1">
    <citation type="submission" date="2021-01" db="EMBL/GenBank/DDBJ databases">
        <title>Genomic Encyclopedia of Type Strains, Phase IV (KMG-IV): sequencing the most valuable type-strain genomes for metagenomic binning, comparative biology and taxonomic classification.</title>
        <authorList>
            <person name="Goeker M."/>
        </authorList>
    </citation>
    <scope>NUCLEOTIDE SEQUENCE [LARGE SCALE GENOMIC DNA]</scope>
    <source>
        <strain evidence="3 4">DSM 24834</strain>
    </source>
</reference>
<dbReference type="PANTHER" id="PTHR35146">
    <property type="entry name" value="UPF0178 PROTEIN YAII"/>
    <property type="match status" value="1"/>
</dbReference>
<dbReference type="Pfam" id="PF02639">
    <property type="entry name" value="DUF188"/>
    <property type="match status" value="1"/>
</dbReference>